<organism evidence="2 3">
    <name type="scientific">Paenibacillus typhae</name>
    <dbReference type="NCBI Taxonomy" id="1174501"/>
    <lineage>
        <taxon>Bacteria</taxon>
        <taxon>Bacillati</taxon>
        <taxon>Bacillota</taxon>
        <taxon>Bacilli</taxon>
        <taxon>Bacillales</taxon>
        <taxon>Paenibacillaceae</taxon>
        <taxon>Paenibacillus</taxon>
    </lineage>
</organism>
<dbReference type="Proteomes" id="UP000199050">
    <property type="component" value="Unassembled WGS sequence"/>
</dbReference>
<dbReference type="STRING" id="1174501.SAMN05216192_16019"/>
<sequence length="63" mass="6849">MGKGRKEWLDDLSEQDIPAEVVDWAGIVADPDDTDSGPEAGYLDADDTIGEPEADEVQEDPLF</sequence>
<dbReference type="RefSeq" id="WP_090719693.1">
    <property type="nucleotide sequence ID" value="NZ_CBCSKY010000062.1"/>
</dbReference>
<protein>
    <submittedName>
        <fullName evidence="2">Uncharacterized protein</fullName>
    </submittedName>
</protein>
<evidence type="ECO:0000313" key="2">
    <source>
        <dbReference type="EMBL" id="SDK90369.1"/>
    </source>
</evidence>
<evidence type="ECO:0000313" key="3">
    <source>
        <dbReference type="Proteomes" id="UP000199050"/>
    </source>
</evidence>
<feature type="region of interest" description="Disordered" evidence="1">
    <location>
        <begin position="28"/>
        <end position="63"/>
    </location>
</feature>
<keyword evidence="3" id="KW-1185">Reference proteome</keyword>
<proteinExistence type="predicted"/>
<accession>A0A1G9FPR3</accession>
<dbReference type="EMBL" id="FNDX01000060">
    <property type="protein sequence ID" value="SDK90369.1"/>
    <property type="molecule type" value="Genomic_DNA"/>
</dbReference>
<feature type="compositionally biased region" description="Acidic residues" evidence="1">
    <location>
        <begin position="44"/>
        <end position="63"/>
    </location>
</feature>
<name>A0A1G9FPR3_9BACL</name>
<reference evidence="3" key="1">
    <citation type="submission" date="2016-10" db="EMBL/GenBank/DDBJ databases">
        <authorList>
            <person name="Varghese N."/>
            <person name="Submissions S."/>
        </authorList>
    </citation>
    <scope>NUCLEOTIDE SEQUENCE [LARGE SCALE GENOMIC DNA]</scope>
    <source>
        <strain evidence="3">CGMCC 1.11012</strain>
    </source>
</reference>
<dbReference type="OrthoDB" id="2663288at2"/>
<dbReference type="AlphaFoldDB" id="A0A1G9FPR3"/>
<gene>
    <name evidence="2" type="ORF">SAMN05216192_16019</name>
</gene>
<evidence type="ECO:0000256" key="1">
    <source>
        <dbReference type="SAM" id="MobiDB-lite"/>
    </source>
</evidence>